<evidence type="ECO:0000313" key="5">
    <source>
        <dbReference type="Proteomes" id="UP000318709"/>
    </source>
</evidence>
<dbReference type="GO" id="GO:0005737">
    <property type="term" value="C:cytoplasm"/>
    <property type="evidence" value="ECO:0007669"/>
    <property type="project" value="TreeGrafter"/>
</dbReference>
<proteinExistence type="predicted"/>
<dbReference type="Gene3D" id="3.20.20.70">
    <property type="entry name" value="Aldolase class I"/>
    <property type="match status" value="1"/>
</dbReference>
<keyword evidence="5" id="KW-1185">Reference proteome</keyword>
<dbReference type="GO" id="GO:0009228">
    <property type="term" value="P:thiamine biosynthetic process"/>
    <property type="evidence" value="ECO:0007669"/>
    <property type="project" value="UniProtKB-KW"/>
</dbReference>
<feature type="domain" description="Thiamine phosphate synthase/TenI" evidence="3">
    <location>
        <begin position="15"/>
        <end position="187"/>
    </location>
</feature>
<dbReference type="InterPro" id="IPR022998">
    <property type="entry name" value="ThiamineP_synth_TenI"/>
</dbReference>
<comment type="pathway">
    <text evidence="1">Cofactor biosynthesis; thiamine diphosphate biosynthesis.</text>
</comment>
<dbReference type="CDD" id="cd00564">
    <property type="entry name" value="TMP_TenI"/>
    <property type="match status" value="1"/>
</dbReference>
<dbReference type="InterPro" id="IPR013785">
    <property type="entry name" value="Aldolase_TIM"/>
</dbReference>
<gene>
    <name evidence="4" type="ORF">E3E12_05225</name>
</gene>
<dbReference type="InterPro" id="IPR036206">
    <property type="entry name" value="ThiamineP_synth_sf"/>
</dbReference>
<dbReference type="EMBL" id="CP038231">
    <property type="protein sequence ID" value="QDH13687.1"/>
    <property type="molecule type" value="Genomic_DNA"/>
</dbReference>
<dbReference type="AlphaFoldDB" id="A0A4Y6UB46"/>
<organism evidence="4 5">
    <name type="scientific">Formicincola oecophyllae</name>
    <dbReference type="NCBI Taxonomy" id="2558361"/>
    <lineage>
        <taxon>Bacteria</taxon>
        <taxon>Pseudomonadati</taxon>
        <taxon>Pseudomonadota</taxon>
        <taxon>Alphaproteobacteria</taxon>
        <taxon>Acetobacterales</taxon>
        <taxon>Acetobacteraceae</taxon>
        <taxon>Formicincola</taxon>
    </lineage>
</organism>
<evidence type="ECO:0000256" key="1">
    <source>
        <dbReference type="ARBA" id="ARBA00004948"/>
    </source>
</evidence>
<accession>A0A4Y6UB46</accession>
<dbReference type="Pfam" id="PF02581">
    <property type="entry name" value="TMP-TENI"/>
    <property type="match status" value="1"/>
</dbReference>
<dbReference type="PANTHER" id="PTHR20857">
    <property type="entry name" value="THIAMINE-PHOSPHATE PYROPHOSPHORYLASE"/>
    <property type="match status" value="1"/>
</dbReference>
<dbReference type="SUPFAM" id="SSF51391">
    <property type="entry name" value="Thiamin phosphate synthase"/>
    <property type="match status" value="1"/>
</dbReference>
<dbReference type="GO" id="GO:0004789">
    <property type="term" value="F:thiamine-phosphate diphosphorylase activity"/>
    <property type="evidence" value="ECO:0007669"/>
    <property type="project" value="TreeGrafter"/>
</dbReference>
<dbReference type="RefSeq" id="WP_141443395.1">
    <property type="nucleotide sequence ID" value="NZ_CP038231.1"/>
</dbReference>
<keyword evidence="2" id="KW-0784">Thiamine biosynthesis</keyword>
<dbReference type="OrthoDB" id="9794842at2"/>
<protein>
    <submittedName>
        <fullName evidence="4">Thiamine phosphate synthase</fullName>
    </submittedName>
</protein>
<reference evidence="4 5" key="1">
    <citation type="submission" date="2019-03" db="EMBL/GenBank/DDBJ databases">
        <title>The complete genome sequence of Swingsia_sp. F3b2 LMG30590(T).</title>
        <authorList>
            <person name="Chua K.-O."/>
            <person name="Chan K.-G."/>
            <person name="See-Too W.-S."/>
        </authorList>
    </citation>
    <scope>NUCLEOTIDE SEQUENCE [LARGE SCALE GENOMIC DNA]</scope>
    <source>
        <strain evidence="4 5">F3b2</strain>
    </source>
</reference>
<evidence type="ECO:0000313" key="4">
    <source>
        <dbReference type="EMBL" id="QDH13687.1"/>
    </source>
</evidence>
<evidence type="ECO:0000259" key="3">
    <source>
        <dbReference type="Pfam" id="PF02581"/>
    </source>
</evidence>
<dbReference type="PANTHER" id="PTHR20857:SF15">
    <property type="entry name" value="THIAMINE-PHOSPHATE SYNTHASE"/>
    <property type="match status" value="1"/>
</dbReference>
<evidence type="ECO:0000256" key="2">
    <source>
        <dbReference type="ARBA" id="ARBA00022977"/>
    </source>
</evidence>
<name>A0A4Y6UB46_9PROT</name>
<dbReference type="Proteomes" id="UP000318709">
    <property type="component" value="Chromosome"/>
</dbReference>
<dbReference type="KEGG" id="swf:E3E12_05225"/>
<sequence length="211" mass="22543">MRLPDVFYPVAGTAREVALAAASGARFIQLRFKGPAIERPQQVRESLDCCRATGAVCVVNDHWHVALEAGAEWVHLGQEDLDGLPKGALEAMKTAGVKLGISTHDRTELRRALALGGEVQLGYVALGPVFATTLKVMRWHPQGLSRLGRWRRRLGNVPLVAIGGLTPGRAVACLEAGADSCAAVSALFRQPDPAAALAAWRRSLSMQAHSP</sequence>